<proteinExistence type="predicted"/>
<dbReference type="GO" id="GO:0016758">
    <property type="term" value="F:hexosyltransferase activity"/>
    <property type="evidence" value="ECO:0007669"/>
    <property type="project" value="UniProtKB-ARBA"/>
</dbReference>
<keyword evidence="2" id="KW-0808">Transferase</keyword>
<dbReference type="Gene3D" id="3.90.550.10">
    <property type="entry name" value="Spore Coat Polysaccharide Biosynthesis Protein SpsA, Chain A"/>
    <property type="match status" value="1"/>
</dbReference>
<name>A4BRS0_9GAMM</name>
<feature type="domain" description="Glycosyltransferase 2-like" evidence="1">
    <location>
        <begin position="1"/>
        <end position="160"/>
    </location>
</feature>
<dbReference type="PANTHER" id="PTHR22916:SF3">
    <property type="entry name" value="UDP-GLCNAC:BETAGAL BETA-1,3-N-ACETYLGLUCOSAMINYLTRANSFERASE-LIKE PROTEIN 1"/>
    <property type="match status" value="1"/>
</dbReference>
<organism evidence="2 3">
    <name type="scientific">Nitrococcus mobilis Nb-231</name>
    <dbReference type="NCBI Taxonomy" id="314278"/>
    <lineage>
        <taxon>Bacteria</taxon>
        <taxon>Pseudomonadati</taxon>
        <taxon>Pseudomonadota</taxon>
        <taxon>Gammaproteobacteria</taxon>
        <taxon>Chromatiales</taxon>
        <taxon>Ectothiorhodospiraceae</taxon>
        <taxon>Nitrococcus</taxon>
    </lineage>
</organism>
<dbReference type="eggNOG" id="COG1215">
    <property type="taxonomic scope" value="Bacteria"/>
</dbReference>
<dbReference type="OrthoDB" id="9805612at2"/>
<evidence type="ECO:0000259" key="1">
    <source>
        <dbReference type="Pfam" id="PF00535"/>
    </source>
</evidence>
<dbReference type="InterPro" id="IPR001173">
    <property type="entry name" value="Glyco_trans_2-like"/>
</dbReference>
<dbReference type="Proteomes" id="UP000003374">
    <property type="component" value="Unassembled WGS sequence"/>
</dbReference>
<gene>
    <name evidence="2" type="ORF">NB231_02703</name>
</gene>
<sequence>MPSFNQAAYLQEAACSVLKQSGNGTELVVVDGGSTDGSLGVLADLTQAFPGRLRWYSAPDGGPAEAINRAVGLARGKIIGWLNSDDVYARGAIRRALRYLQKYPDQVMVYGHGRHINGVGKVVGNYPSLPPAGGIDAFVDGCFICQPTAFFRREVFEELGGLDTRLEASFDFDLWLRLFKRFPGRIGFIRKVQAYSRLHEQCITRRLRERVALEGLAVTARHFGTAPVHWMLTHFEEVLAAHPFHAAPLDLAAELRRLAQLAKTYVAADQHAVLLERVRSDRRLALAARDVMVDVHPDGWAGPRLDVRFQQSDHSVRAVILYCRHASPAKRPLRLTIISPGEAPRIQEVPEKAEFEIRLPVNAAQEGARMIFRIGTDGWFVPSRHTKTSMDNRRLAFLVDRCRLL</sequence>
<dbReference type="EMBL" id="AAOF01000007">
    <property type="protein sequence ID" value="EAR21641.1"/>
    <property type="molecule type" value="Genomic_DNA"/>
</dbReference>
<dbReference type="SUPFAM" id="SSF53448">
    <property type="entry name" value="Nucleotide-diphospho-sugar transferases"/>
    <property type="match status" value="1"/>
</dbReference>
<comment type="caution">
    <text evidence="2">The sequence shown here is derived from an EMBL/GenBank/DDBJ whole genome shotgun (WGS) entry which is preliminary data.</text>
</comment>
<evidence type="ECO:0000313" key="2">
    <source>
        <dbReference type="EMBL" id="EAR21641.1"/>
    </source>
</evidence>
<dbReference type="Pfam" id="PF00535">
    <property type="entry name" value="Glycos_transf_2"/>
    <property type="match status" value="1"/>
</dbReference>
<dbReference type="HOGENOM" id="CLU_679397_0_0_6"/>
<dbReference type="CDD" id="cd06433">
    <property type="entry name" value="GT_2_WfgS_like"/>
    <property type="match status" value="1"/>
</dbReference>
<dbReference type="RefSeq" id="WP_004999516.1">
    <property type="nucleotide sequence ID" value="NZ_CH672427.1"/>
</dbReference>
<accession>A4BRS0</accession>
<dbReference type="STRING" id="314278.NB231_02703"/>
<dbReference type="InterPro" id="IPR029044">
    <property type="entry name" value="Nucleotide-diphossugar_trans"/>
</dbReference>
<dbReference type="PANTHER" id="PTHR22916">
    <property type="entry name" value="GLYCOSYLTRANSFERASE"/>
    <property type="match status" value="1"/>
</dbReference>
<keyword evidence="3" id="KW-1185">Reference proteome</keyword>
<evidence type="ECO:0000313" key="3">
    <source>
        <dbReference type="Proteomes" id="UP000003374"/>
    </source>
</evidence>
<protein>
    <submittedName>
        <fullName evidence="2">Glycosyltransferase</fullName>
    </submittedName>
</protein>
<dbReference type="AlphaFoldDB" id="A4BRS0"/>
<reference evidence="2 3" key="1">
    <citation type="submission" date="2006-02" db="EMBL/GenBank/DDBJ databases">
        <authorList>
            <person name="Waterbury J."/>
            <person name="Ferriera S."/>
            <person name="Johnson J."/>
            <person name="Kravitz S."/>
            <person name="Halpern A."/>
            <person name="Remington K."/>
            <person name="Beeson K."/>
            <person name="Tran B."/>
            <person name="Rogers Y.-H."/>
            <person name="Friedman R."/>
            <person name="Venter J.C."/>
        </authorList>
    </citation>
    <scope>NUCLEOTIDE SEQUENCE [LARGE SCALE GENOMIC DNA]</scope>
    <source>
        <strain evidence="2 3">Nb-231</strain>
    </source>
</reference>